<keyword evidence="2" id="KW-1185">Reference proteome</keyword>
<name>A0A2T3ZHP6_TRIA4</name>
<evidence type="ECO:0000313" key="2">
    <source>
        <dbReference type="Proteomes" id="UP000240493"/>
    </source>
</evidence>
<gene>
    <name evidence="1" type="ORF">M441DRAFT_55355</name>
</gene>
<dbReference type="AlphaFoldDB" id="A0A2T3ZHP6"/>
<reference evidence="1 2" key="1">
    <citation type="submission" date="2016-07" db="EMBL/GenBank/DDBJ databases">
        <title>Multiple horizontal gene transfer events from other fungi enriched the ability of initially mycotrophic Trichoderma (Ascomycota) to feed on dead plant biomass.</title>
        <authorList>
            <consortium name="DOE Joint Genome Institute"/>
            <person name="Aerts A."/>
            <person name="Atanasova L."/>
            <person name="Chenthamara K."/>
            <person name="Zhang J."/>
            <person name="Grujic M."/>
            <person name="Henrissat B."/>
            <person name="Kuo A."/>
            <person name="Salamov A."/>
            <person name="Lipzen A."/>
            <person name="Labutti K."/>
            <person name="Barry K."/>
            <person name="Miao Y."/>
            <person name="Rahimi M.J."/>
            <person name="Shen Q."/>
            <person name="Grigoriev I.V."/>
            <person name="Kubicek C.P."/>
            <person name="Druzhinina I.S."/>
        </authorList>
    </citation>
    <scope>NUCLEOTIDE SEQUENCE [LARGE SCALE GENOMIC DNA]</scope>
    <source>
        <strain evidence="1 2">CBS 433.97</strain>
    </source>
</reference>
<proteinExistence type="predicted"/>
<dbReference type="Proteomes" id="UP000240493">
    <property type="component" value="Unassembled WGS sequence"/>
</dbReference>
<sequence length="63" mass="6571">MEVGQGFGVWGFCRCVAGLFPFHHDAGSALLGGGLDAFVTCFLSGLFLTAEADPMGLLGFTRT</sequence>
<accession>A0A2T3ZHP6</accession>
<protein>
    <submittedName>
        <fullName evidence="1">Uncharacterized protein</fullName>
    </submittedName>
</protein>
<dbReference type="EMBL" id="KZ679258">
    <property type="protein sequence ID" value="PTB44293.1"/>
    <property type="molecule type" value="Genomic_DNA"/>
</dbReference>
<organism evidence="1 2">
    <name type="scientific">Trichoderma asperellum (strain ATCC 204424 / CBS 433.97 / NBRC 101777)</name>
    <dbReference type="NCBI Taxonomy" id="1042311"/>
    <lineage>
        <taxon>Eukaryota</taxon>
        <taxon>Fungi</taxon>
        <taxon>Dikarya</taxon>
        <taxon>Ascomycota</taxon>
        <taxon>Pezizomycotina</taxon>
        <taxon>Sordariomycetes</taxon>
        <taxon>Hypocreomycetidae</taxon>
        <taxon>Hypocreales</taxon>
        <taxon>Hypocreaceae</taxon>
        <taxon>Trichoderma</taxon>
    </lineage>
</organism>
<evidence type="ECO:0000313" key="1">
    <source>
        <dbReference type="EMBL" id="PTB44293.1"/>
    </source>
</evidence>